<accession>A0AAN6Y7P9</accession>
<feature type="compositionally biased region" description="Acidic residues" evidence="4">
    <location>
        <begin position="1059"/>
        <end position="1069"/>
    </location>
</feature>
<keyword evidence="1" id="KW-0677">Repeat</keyword>
<dbReference type="AlphaFoldDB" id="A0AAN6Y7P9"/>
<feature type="region of interest" description="Disordered" evidence="4">
    <location>
        <begin position="1045"/>
        <end position="1079"/>
    </location>
</feature>
<evidence type="ECO:0000313" key="6">
    <source>
        <dbReference type="Proteomes" id="UP001301769"/>
    </source>
</evidence>
<dbReference type="Gene3D" id="1.25.40.20">
    <property type="entry name" value="Ankyrin repeat-containing domain"/>
    <property type="match status" value="3"/>
</dbReference>
<feature type="compositionally biased region" description="Basic and acidic residues" evidence="4">
    <location>
        <begin position="1070"/>
        <end position="1079"/>
    </location>
</feature>
<dbReference type="EMBL" id="MU858097">
    <property type="protein sequence ID" value="KAK4214188.1"/>
    <property type="molecule type" value="Genomic_DNA"/>
</dbReference>
<feature type="repeat" description="ANK" evidence="3">
    <location>
        <begin position="286"/>
        <end position="309"/>
    </location>
</feature>
<keyword evidence="6" id="KW-1185">Reference proteome</keyword>
<dbReference type="SMART" id="SM00248">
    <property type="entry name" value="ANK"/>
    <property type="match status" value="5"/>
</dbReference>
<evidence type="ECO:0000256" key="1">
    <source>
        <dbReference type="ARBA" id="ARBA00022737"/>
    </source>
</evidence>
<dbReference type="InterPro" id="IPR002110">
    <property type="entry name" value="Ankyrin_rpt"/>
</dbReference>
<dbReference type="GO" id="GO:0045944">
    <property type="term" value="P:positive regulation of transcription by RNA polymerase II"/>
    <property type="evidence" value="ECO:0007669"/>
    <property type="project" value="TreeGrafter"/>
</dbReference>
<feature type="region of interest" description="Disordered" evidence="4">
    <location>
        <begin position="137"/>
        <end position="159"/>
    </location>
</feature>
<evidence type="ECO:0000256" key="3">
    <source>
        <dbReference type="PROSITE-ProRule" id="PRU00023"/>
    </source>
</evidence>
<feature type="compositionally biased region" description="Polar residues" evidence="4">
    <location>
        <begin position="1045"/>
        <end position="1055"/>
    </location>
</feature>
<dbReference type="GO" id="GO:0000976">
    <property type="term" value="F:transcription cis-regulatory region binding"/>
    <property type="evidence" value="ECO:0007669"/>
    <property type="project" value="TreeGrafter"/>
</dbReference>
<dbReference type="InterPro" id="IPR036770">
    <property type="entry name" value="Ankyrin_rpt-contain_sf"/>
</dbReference>
<proteinExistence type="predicted"/>
<dbReference type="GO" id="GO:0005634">
    <property type="term" value="C:nucleus"/>
    <property type="evidence" value="ECO:0007669"/>
    <property type="project" value="TreeGrafter"/>
</dbReference>
<sequence length="1079" mass="121056">MPSIMSMPAELAIMIVENVVSLGDLSAIGRTCRRYHDIADPVLYQRALADSDWEVDLLLWAIERKCPQTLAKALSAGFNPDIVVEIPLSHREWKRGETRFWRQSRQRIDARSHSVVPRLDLNFTSTYDADIENHDRYQPAPVRGVPEITPEDRAGMEDRASDQWANEINDAHPRRINRSQPDPMRQVVVSSMPLHVAAQEGLTEMIELLLGTQPSRDQIDQLPMGCCSCYSPASLTETLENVVENCNLMEGGELNVVPTALHLAVCHGHYESAKWLILHGANVFDGGFSPFHTAAASGQEDILRLIVERLNKAYARPDQPLSALVNWRDQNELTPLYHAVANGHWDTAVPYLIAQGADPNPEVSYKLYDLDSGPPPDNTSNGTPSRDEYGVVISLFAELCRVGRFEDASKLFDRMDASAIKNLTGPRVSKNPDPSDDPPSSTDPDSTSFVIPLLHICCMQPLRDSRRIFLPIDDMPLEDMRERWRPVILKKLIATVGLDVNSPWGLGEDPESTPLMVAARHGCLTAIKALLDLGANVRIRNQQGRNPAMLAMIQRARYDSSVSSDHDARPTMDVSDPEFTEMPFLTSSMTRIPLCQLISVLDLLVASGIPVNEEDREGMTALHFFFHGRPPQRFVPVYKHTVPENRRYHLLDNRYRRLSPEEGRLLKYVLNRGADPTVNAGVRDRSVLWTVFAGPWSSACGVLLSSRFGPDIIRFFENNPDQLRDMFLHVVEQHAAANPWPAVLIESFVESLERLLDMDHSERLTYDTRLLFQLLATKRKNANASRRAARCLAQRMVDSGRLEFKTPSQATTLFQFAVSRSAWHLASKLISHVDLACEGPATIAVISSLASTVVPGPFSGPPRMQREVGLWDFITRVVDAGFDVHWRPRADDKIHVEYLALRKAGYQTKSILSWAIFRRWAPLVEFMLNRQPIRESATAAKSTYLHEVFSAHVMFKPWSQPGLTGYNYRPTSNDPKGHKQDVRILNRIIGTLLASGADTTAKNSEGQLPIDVLKAGILESQQEEPNPYSIWFERLTRHLNDSDESIANLNGSSQVAAEYYDETSSESESESERKSAPKA</sequence>
<protein>
    <submittedName>
        <fullName evidence="5">Uncharacterized protein</fullName>
    </submittedName>
</protein>
<feature type="repeat" description="ANK" evidence="3">
    <location>
        <begin position="510"/>
        <end position="542"/>
    </location>
</feature>
<dbReference type="PROSITE" id="PS50088">
    <property type="entry name" value="ANK_REPEAT"/>
    <property type="match status" value="5"/>
</dbReference>
<dbReference type="Pfam" id="PF12796">
    <property type="entry name" value="Ank_2"/>
    <property type="match status" value="1"/>
</dbReference>
<feature type="repeat" description="ANK" evidence="3">
    <location>
        <begin position="189"/>
        <end position="221"/>
    </location>
</feature>
<dbReference type="InterPro" id="IPR050663">
    <property type="entry name" value="Ankyrin-SOCS_Box"/>
</dbReference>
<reference evidence="5" key="2">
    <citation type="submission" date="2023-05" db="EMBL/GenBank/DDBJ databases">
        <authorList>
            <consortium name="Lawrence Berkeley National Laboratory"/>
            <person name="Steindorff A."/>
            <person name="Hensen N."/>
            <person name="Bonometti L."/>
            <person name="Westerberg I."/>
            <person name="Brannstrom I.O."/>
            <person name="Guillou S."/>
            <person name="Cros-Aarteil S."/>
            <person name="Calhoun S."/>
            <person name="Haridas S."/>
            <person name="Kuo A."/>
            <person name="Mondo S."/>
            <person name="Pangilinan J."/>
            <person name="Riley R."/>
            <person name="Labutti K."/>
            <person name="Andreopoulos B."/>
            <person name="Lipzen A."/>
            <person name="Chen C."/>
            <person name="Yanf M."/>
            <person name="Daum C."/>
            <person name="Ng V."/>
            <person name="Clum A."/>
            <person name="Ohm R."/>
            <person name="Martin F."/>
            <person name="Silar P."/>
            <person name="Natvig D."/>
            <person name="Lalanne C."/>
            <person name="Gautier V."/>
            <person name="Ament-Velasquez S.L."/>
            <person name="Kruys A."/>
            <person name="Hutchinson M.I."/>
            <person name="Powell A.J."/>
            <person name="Barry K."/>
            <person name="Miller A.N."/>
            <person name="Grigoriev I.V."/>
            <person name="Debuchy R."/>
            <person name="Gladieux P."/>
            <person name="Thoren M.H."/>
            <person name="Johannesson H."/>
        </authorList>
    </citation>
    <scope>NUCLEOTIDE SEQUENCE</scope>
    <source>
        <strain evidence="5">PSN293</strain>
    </source>
</reference>
<evidence type="ECO:0000313" key="5">
    <source>
        <dbReference type="EMBL" id="KAK4214188.1"/>
    </source>
</evidence>
<dbReference type="SUPFAM" id="SSF48403">
    <property type="entry name" value="Ankyrin repeat"/>
    <property type="match status" value="1"/>
</dbReference>
<feature type="repeat" description="ANK" evidence="3">
    <location>
        <begin position="259"/>
        <end position="283"/>
    </location>
</feature>
<feature type="repeat" description="ANK" evidence="3">
    <location>
        <begin position="331"/>
        <end position="364"/>
    </location>
</feature>
<dbReference type="PANTHER" id="PTHR24193">
    <property type="entry name" value="ANKYRIN REPEAT PROTEIN"/>
    <property type="match status" value="1"/>
</dbReference>
<dbReference type="PROSITE" id="PS50297">
    <property type="entry name" value="ANK_REP_REGION"/>
    <property type="match status" value="4"/>
</dbReference>
<comment type="caution">
    <text evidence="5">The sequence shown here is derived from an EMBL/GenBank/DDBJ whole genome shotgun (WGS) entry which is preliminary data.</text>
</comment>
<dbReference type="PANTHER" id="PTHR24193:SF121">
    <property type="entry name" value="ADA2A-CONTAINING COMPLEX COMPONENT 3, ISOFORM D"/>
    <property type="match status" value="1"/>
</dbReference>
<evidence type="ECO:0000256" key="2">
    <source>
        <dbReference type="ARBA" id="ARBA00023043"/>
    </source>
</evidence>
<organism evidence="5 6">
    <name type="scientific">Rhypophila decipiens</name>
    <dbReference type="NCBI Taxonomy" id="261697"/>
    <lineage>
        <taxon>Eukaryota</taxon>
        <taxon>Fungi</taxon>
        <taxon>Dikarya</taxon>
        <taxon>Ascomycota</taxon>
        <taxon>Pezizomycotina</taxon>
        <taxon>Sordariomycetes</taxon>
        <taxon>Sordariomycetidae</taxon>
        <taxon>Sordariales</taxon>
        <taxon>Naviculisporaceae</taxon>
        <taxon>Rhypophila</taxon>
    </lineage>
</organism>
<evidence type="ECO:0000256" key="4">
    <source>
        <dbReference type="SAM" id="MobiDB-lite"/>
    </source>
</evidence>
<feature type="region of interest" description="Disordered" evidence="4">
    <location>
        <begin position="423"/>
        <end position="445"/>
    </location>
</feature>
<name>A0AAN6Y7P9_9PEZI</name>
<gene>
    <name evidence="5" type="ORF">QBC37DRAFT_157901</name>
</gene>
<keyword evidence="2 3" id="KW-0040">ANK repeat</keyword>
<feature type="region of interest" description="Disordered" evidence="4">
    <location>
        <begin position="364"/>
        <end position="386"/>
    </location>
</feature>
<dbReference type="Proteomes" id="UP001301769">
    <property type="component" value="Unassembled WGS sequence"/>
</dbReference>
<dbReference type="Pfam" id="PF00023">
    <property type="entry name" value="Ank"/>
    <property type="match status" value="2"/>
</dbReference>
<feature type="compositionally biased region" description="Basic and acidic residues" evidence="4">
    <location>
        <begin position="150"/>
        <end position="159"/>
    </location>
</feature>
<reference evidence="5" key="1">
    <citation type="journal article" date="2023" name="Mol. Phylogenet. Evol.">
        <title>Genome-scale phylogeny and comparative genomics of the fungal order Sordariales.</title>
        <authorList>
            <person name="Hensen N."/>
            <person name="Bonometti L."/>
            <person name="Westerberg I."/>
            <person name="Brannstrom I.O."/>
            <person name="Guillou S."/>
            <person name="Cros-Aarteil S."/>
            <person name="Calhoun S."/>
            <person name="Haridas S."/>
            <person name="Kuo A."/>
            <person name="Mondo S."/>
            <person name="Pangilinan J."/>
            <person name="Riley R."/>
            <person name="LaButti K."/>
            <person name="Andreopoulos B."/>
            <person name="Lipzen A."/>
            <person name="Chen C."/>
            <person name="Yan M."/>
            <person name="Daum C."/>
            <person name="Ng V."/>
            <person name="Clum A."/>
            <person name="Steindorff A."/>
            <person name="Ohm R.A."/>
            <person name="Martin F."/>
            <person name="Silar P."/>
            <person name="Natvig D.O."/>
            <person name="Lalanne C."/>
            <person name="Gautier V."/>
            <person name="Ament-Velasquez S.L."/>
            <person name="Kruys A."/>
            <person name="Hutchinson M.I."/>
            <person name="Powell A.J."/>
            <person name="Barry K."/>
            <person name="Miller A.N."/>
            <person name="Grigoriev I.V."/>
            <person name="Debuchy R."/>
            <person name="Gladieux P."/>
            <person name="Hiltunen Thoren M."/>
            <person name="Johannesson H."/>
        </authorList>
    </citation>
    <scope>NUCLEOTIDE SEQUENCE</scope>
    <source>
        <strain evidence="5">PSN293</strain>
    </source>
</reference>